<proteinExistence type="predicted"/>
<reference evidence="1" key="1">
    <citation type="submission" date="2021-06" db="EMBL/GenBank/DDBJ databases">
        <authorList>
            <person name="Kallberg Y."/>
            <person name="Tangrot J."/>
            <person name="Rosling A."/>
        </authorList>
    </citation>
    <scope>NUCLEOTIDE SEQUENCE</scope>
    <source>
        <strain evidence="1">FL130A</strain>
    </source>
</reference>
<dbReference type="EMBL" id="CAJVPS010009961">
    <property type="protein sequence ID" value="CAG8654603.1"/>
    <property type="molecule type" value="Genomic_DNA"/>
</dbReference>
<evidence type="ECO:0000313" key="1">
    <source>
        <dbReference type="EMBL" id="CAG8654603.1"/>
    </source>
</evidence>
<dbReference type="AlphaFoldDB" id="A0A9N9H341"/>
<gene>
    <name evidence="1" type="ORF">ALEPTO_LOCUS10131</name>
</gene>
<dbReference type="Proteomes" id="UP000789508">
    <property type="component" value="Unassembled WGS sequence"/>
</dbReference>
<feature type="non-terminal residue" evidence="1">
    <location>
        <position position="1"/>
    </location>
</feature>
<comment type="caution">
    <text evidence="1">The sequence shown here is derived from an EMBL/GenBank/DDBJ whole genome shotgun (WGS) entry which is preliminary data.</text>
</comment>
<keyword evidence="2" id="KW-1185">Reference proteome</keyword>
<sequence length="66" mass="7474">STSILADELLVSDENRENSSVLMDELLAGDENEESSSILAGDDITENNENIEYYERESLNYSNLWN</sequence>
<accession>A0A9N9H341</accession>
<name>A0A9N9H341_9GLOM</name>
<protein>
    <submittedName>
        <fullName evidence="1">1018_t:CDS:1</fullName>
    </submittedName>
</protein>
<evidence type="ECO:0000313" key="2">
    <source>
        <dbReference type="Proteomes" id="UP000789508"/>
    </source>
</evidence>
<organism evidence="1 2">
    <name type="scientific">Ambispora leptoticha</name>
    <dbReference type="NCBI Taxonomy" id="144679"/>
    <lineage>
        <taxon>Eukaryota</taxon>
        <taxon>Fungi</taxon>
        <taxon>Fungi incertae sedis</taxon>
        <taxon>Mucoromycota</taxon>
        <taxon>Glomeromycotina</taxon>
        <taxon>Glomeromycetes</taxon>
        <taxon>Archaeosporales</taxon>
        <taxon>Ambisporaceae</taxon>
        <taxon>Ambispora</taxon>
    </lineage>
</organism>